<dbReference type="PROSITE" id="PS00324">
    <property type="entry name" value="ASPARTOKINASE"/>
    <property type="match status" value="1"/>
</dbReference>
<dbReference type="Pfam" id="PF22468">
    <property type="entry name" value="ACT_9"/>
    <property type="match status" value="1"/>
</dbReference>
<evidence type="ECO:0000313" key="15">
    <source>
        <dbReference type="Proteomes" id="UP000051922"/>
    </source>
</evidence>
<dbReference type="InterPro" id="IPR035804">
    <property type="entry name" value="AKIII_YclM_N"/>
</dbReference>
<dbReference type="InterPro" id="IPR036393">
    <property type="entry name" value="AceGlu_kinase-like_sf"/>
</dbReference>
<dbReference type="GO" id="GO:0005829">
    <property type="term" value="C:cytosol"/>
    <property type="evidence" value="ECO:0007669"/>
    <property type="project" value="TreeGrafter"/>
</dbReference>
<dbReference type="InterPro" id="IPR045865">
    <property type="entry name" value="ACT-like_dom_sf"/>
</dbReference>
<dbReference type="UniPathway" id="UPA00051">
    <property type="reaction ID" value="UER00462"/>
</dbReference>
<evidence type="ECO:0000256" key="11">
    <source>
        <dbReference type="RuleBase" id="RU004249"/>
    </source>
</evidence>
<dbReference type="AlphaFoldDB" id="A0A0R1U4J4"/>
<dbReference type="InterPro" id="IPR001341">
    <property type="entry name" value="Asp_kinase"/>
</dbReference>
<keyword evidence="11" id="KW-0028">Amino-acid biosynthesis</keyword>
<dbReference type="GO" id="GO:0009090">
    <property type="term" value="P:homoserine biosynthetic process"/>
    <property type="evidence" value="ECO:0007669"/>
    <property type="project" value="TreeGrafter"/>
</dbReference>
<evidence type="ECO:0000256" key="1">
    <source>
        <dbReference type="ARBA" id="ARBA00003121"/>
    </source>
</evidence>
<dbReference type="CDD" id="cd04245">
    <property type="entry name" value="AAK_AKiii-YclM-BS"/>
    <property type="match status" value="1"/>
</dbReference>
<dbReference type="UniPathway" id="UPA00050">
    <property type="reaction ID" value="UER00461"/>
</dbReference>
<protein>
    <recommendedName>
        <fullName evidence="10">Aspartokinase</fullName>
        <ecNumber evidence="10">2.7.2.4</ecNumber>
    </recommendedName>
</protein>
<evidence type="ECO:0000256" key="3">
    <source>
        <dbReference type="ARBA" id="ARBA00010122"/>
    </source>
</evidence>
<dbReference type="PATRIC" id="fig|1423783.4.peg.364"/>
<feature type="domain" description="Aspartate/glutamate/uridylate kinase" evidence="12">
    <location>
        <begin position="15"/>
        <end position="290"/>
    </location>
</feature>
<dbReference type="GO" id="GO:0009088">
    <property type="term" value="P:threonine biosynthetic process"/>
    <property type="evidence" value="ECO:0007669"/>
    <property type="project" value="UniProtKB-UniPathway"/>
</dbReference>
<evidence type="ECO:0000256" key="5">
    <source>
        <dbReference type="ARBA" id="ARBA00022741"/>
    </source>
</evidence>
<keyword evidence="15" id="KW-1185">Reference proteome</keyword>
<comment type="function">
    <text evidence="1">Catalyzes the phosphorylation of the beta-carboxyl group of aspartic acid with ATP to yield 4-phospho-L-aspartate, which is involved in the branched biosynthetic pathway leading to the biosynthesis of amino acids threonine, isoleucine and methionine.</text>
</comment>
<dbReference type="Proteomes" id="UP000051922">
    <property type="component" value="Unassembled WGS sequence"/>
</dbReference>
<dbReference type="STRING" id="1423783.FC50_GL000353"/>
<name>A0A0R1U4J4_9LACO</name>
<dbReference type="NCBIfam" id="TIGR00657">
    <property type="entry name" value="asp_kinases"/>
    <property type="match status" value="1"/>
</dbReference>
<dbReference type="InterPro" id="IPR018042">
    <property type="entry name" value="Aspartate_kinase_CS"/>
</dbReference>
<dbReference type="GO" id="GO:0004072">
    <property type="term" value="F:aspartate kinase activity"/>
    <property type="evidence" value="ECO:0007669"/>
    <property type="project" value="UniProtKB-EC"/>
</dbReference>
<evidence type="ECO:0000256" key="10">
    <source>
        <dbReference type="RuleBase" id="RU003448"/>
    </source>
</evidence>
<dbReference type="SUPFAM" id="SSF55021">
    <property type="entry name" value="ACT-like"/>
    <property type="match status" value="2"/>
</dbReference>
<evidence type="ECO:0000256" key="4">
    <source>
        <dbReference type="ARBA" id="ARBA00022679"/>
    </source>
</evidence>
<reference evidence="14 15" key="1">
    <citation type="journal article" date="2015" name="Genome Announc.">
        <title>Expanding the biotechnology potential of lactobacilli through comparative genomics of 213 strains and associated genera.</title>
        <authorList>
            <person name="Sun Z."/>
            <person name="Harris H.M."/>
            <person name="McCann A."/>
            <person name="Guo C."/>
            <person name="Argimon S."/>
            <person name="Zhang W."/>
            <person name="Yang X."/>
            <person name="Jeffery I.B."/>
            <person name="Cooney J.C."/>
            <person name="Kagawa T.F."/>
            <person name="Liu W."/>
            <person name="Song Y."/>
            <person name="Salvetti E."/>
            <person name="Wrobel A."/>
            <person name="Rasinkangas P."/>
            <person name="Parkhill J."/>
            <person name="Rea M.C."/>
            <person name="O'Sullivan O."/>
            <person name="Ritari J."/>
            <person name="Douillard F.P."/>
            <person name="Paul Ross R."/>
            <person name="Yang R."/>
            <person name="Briner A.E."/>
            <person name="Felis G.E."/>
            <person name="de Vos W.M."/>
            <person name="Barrangou R."/>
            <person name="Klaenhammer T.R."/>
            <person name="Caufield P.W."/>
            <person name="Cui Y."/>
            <person name="Zhang H."/>
            <person name="O'Toole P.W."/>
        </authorList>
    </citation>
    <scope>NUCLEOTIDE SEQUENCE [LARGE SCALE GENOMIC DNA]</scope>
    <source>
        <strain evidence="14 15">DSM 15945</strain>
    </source>
</reference>
<comment type="pathway">
    <text evidence="2 11">Amino-acid biosynthesis; L-lysine biosynthesis via DAP pathway; (S)-tetrahydrodipicolinate from L-aspartate: step 1/4.</text>
</comment>
<evidence type="ECO:0000256" key="8">
    <source>
        <dbReference type="ARBA" id="ARBA00022915"/>
    </source>
</evidence>
<evidence type="ECO:0000259" key="12">
    <source>
        <dbReference type="Pfam" id="PF00696"/>
    </source>
</evidence>
<feature type="domain" description="Aspartokinase ACT" evidence="13">
    <location>
        <begin position="403"/>
        <end position="460"/>
    </location>
</feature>
<dbReference type="UniPathway" id="UPA00034">
    <property type="reaction ID" value="UER00015"/>
</dbReference>
<keyword evidence="8" id="KW-0220">Diaminopimelate biosynthesis</keyword>
<dbReference type="NCBIfam" id="NF006540">
    <property type="entry name" value="PRK09034.1"/>
    <property type="match status" value="1"/>
</dbReference>
<keyword evidence="5" id="KW-0547">Nucleotide-binding</keyword>
<keyword evidence="4 10" id="KW-0808">Transferase</keyword>
<dbReference type="GO" id="GO:0019877">
    <property type="term" value="P:diaminopimelate biosynthetic process"/>
    <property type="evidence" value="ECO:0007669"/>
    <property type="project" value="UniProtKB-KW"/>
</dbReference>
<evidence type="ECO:0000256" key="7">
    <source>
        <dbReference type="ARBA" id="ARBA00022840"/>
    </source>
</evidence>
<keyword evidence="6 10" id="KW-0418">Kinase</keyword>
<dbReference type="PANTHER" id="PTHR21499:SF67">
    <property type="entry name" value="ASPARTOKINASE 3"/>
    <property type="match status" value="1"/>
</dbReference>
<comment type="similarity">
    <text evidence="3 10">Belongs to the aspartokinase family.</text>
</comment>
<dbReference type="Gene3D" id="1.20.120.1320">
    <property type="entry name" value="Aspartokinase, catalytic domain"/>
    <property type="match status" value="1"/>
</dbReference>
<evidence type="ECO:0000259" key="13">
    <source>
        <dbReference type="Pfam" id="PF22468"/>
    </source>
</evidence>
<evidence type="ECO:0000256" key="2">
    <source>
        <dbReference type="ARBA" id="ARBA00004766"/>
    </source>
</evidence>
<evidence type="ECO:0000256" key="9">
    <source>
        <dbReference type="ARBA" id="ARBA00047872"/>
    </source>
</evidence>
<dbReference type="GO" id="GO:0009089">
    <property type="term" value="P:lysine biosynthetic process via diaminopimelate"/>
    <property type="evidence" value="ECO:0007669"/>
    <property type="project" value="UniProtKB-UniPathway"/>
</dbReference>
<comment type="caution">
    <text evidence="14">The sequence shown here is derived from an EMBL/GenBank/DDBJ whole genome shotgun (WGS) entry which is preliminary data.</text>
</comment>
<comment type="catalytic activity">
    <reaction evidence="9 10">
        <text>L-aspartate + ATP = 4-phospho-L-aspartate + ADP</text>
        <dbReference type="Rhea" id="RHEA:23776"/>
        <dbReference type="ChEBI" id="CHEBI:29991"/>
        <dbReference type="ChEBI" id="CHEBI:30616"/>
        <dbReference type="ChEBI" id="CHEBI:57535"/>
        <dbReference type="ChEBI" id="CHEBI:456216"/>
        <dbReference type="EC" id="2.7.2.4"/>
    </reaction>
</comment>
<comment type="pathway">
    <text evidence="11">Amino-acid biosynthesis; L-methionine biosynthesis via de novo pathway; L-homoserine from L-aspartate: step 1/3.</text>
</comment>
<dbReference type="InterPro" id="IPR001048">
    <property type="entry name" value="Asp/Glu/Uridylate_kinase"/>
</dbReference>
<dbReference type="Gene3D" id="3.30.2130.10">
    <property type="entry name" value="VC0802-like"/>
    <property type="match status" value="1"/>
</dbReference>
<dbReference type="PANTHER" id="PTHR21499">
    <property type="entry name" value="ASPARTATE KINASE"/>
    <property type="match status" value="1"/>
</dbReference>
<dbReference type="CDD" id="cd04911">
    <property type="entry name" value="ACT_AKiii-YclM-BS_1"/>
    <property type="match status" value="1"/>
</dbReference>
<gene>
    <name evidence="14" type="ORF">FC50_GL000353</name>
</gene>
<dbReference type="Pfam" id="PF00696">
    <property type="entry name" value="AA_kinase"/>
    <property type="match status" value="1"/>
</dbReference>
<proteinExistence type="inferred from homology"/>
<dbReference type="SUPFAM" id="SSF53633">
    <property type="entry name" value="Carbamate kinase-like"/>
    <property type="match status" value="1"/>
</dbReference>
<keyword evidence="7" id="KW-0067">ATP-binding</keyword>
<evidence type="ECO:0000313" key="14">
    <source>
        <dbReference type="EMBL" id="KRL88156.1"/>
    </source>
</evidence>
<dbReference type="InterPro" id="IPR042199">
    <property type="entry name" value="AsparK_Bifunc_asparK/hSer_DH"/>
</dbReference>
<sequence>MLLQTIQKVGILFMKVVKFGGSSLATGPQLEKAINIVTADADRRIMVVSAPGKRQSGDTKVTDLLSTLADAVVDGTDTEPVTEEILSRYVDIARYFDVPTDIIDRLRRHLGEMAMRNYPSNDYLYAAFMAQGEFMNAQLVAEVMTHQRINARFVGPRDLGITVAGEPRSATVTDDSYARIAQFELQPDEIIVVPGFFAYDKDGNIATFARGGSDITGSILARGFSVDLYENFTDVSSVYAVDPRVVEHPRAIRTLTYREMRELAYSGFSVFNDEAIIPVIQAGIRVNVKNTNDPEARGTFIAPTKDVNHHHHITGVAANRNFVGLYLHRYLINTQVGFTLRLLQILRKYNVSYEHMPSGIDDLTIIIDKGQLSPDKKRGITADIKSEIAPDQLEWFDDFAVLMIVGEGLYAQNDLLAKIMVSLADVGIAPTMINQGASRISIMLGVPAEQADDAVRAVYELSSTHRDPVEKAPAHQASLN</sequence>
<organism evidence="14 15">
    <name type="scientific">Lacticaseibacillus pantheris DSM 15945 = JCM 12539 = NBRC 106106</name>
    <dbReference type="NCBI Taxonomy" id="1423783"/>
    <lineage>
        <taxon>Bacteria</taxon>
        <taxon>Bacillati</taxon>
        <taxon>Bacillota</taxon>
        <taxon>Bacilli</taxon>
        <taxon>Lactobacillales</taxon>
        <taxon>Lactobacillaceae</taxon>
        <taxon>Lacticaseibacillus</taxon>
    </lineage>
</organism>
<dbReference type="InterPro" id="IPR054352">
    <property type="entry name" value="ACT_Aspartokinase"/>
</dbReference>
<dbReference type="GO" id="GO:0005524">
    <property type="term" value="F:ATP binding"/>
    <property type="evidence" value="ECO:0007669"/>
    <property type="project" value="UniProtKB-KW"/>
</dbReference>
<dbReference type="EC" id="2.7.2.4" evidence="10"/>
<accession>A0A0R1U4J4</accession>
<dbReference type="Gene3D" id="3.40.1160.10">
    <property type="entry name" value="Acetylglutamate kinase-like"/>
    <property type="match status" value="1"/>
</dbReference>
<comment type="pathway">
    <text evidence="11">Amino-acid biosynthesis; L-threonine biosynthesis; L-threonine from L-aspartate: step 1/5.</text>
</comment>
<dbReference type="EMBL" id="AZFJ01000007">
    <property type="protein sequence ID" value="KRL88156.1"/>
    <property type="molecule type" value="Genomic_DNA"/>
</dbReference>
<evidence type="ECO:0000256" key="6">
    <source>
        <dbReference type="ARBA" id="ARBA00022777"/>
    </source>
</evidence>